<dbReference type="RefSeq" id="WP_282198250.1">
    <property type="nucleotide sequence ID" value="NZ_BOQE01000001.1"/>
</dbReference>
<dbReference type="Proteomes" id="UP001057291">
    <property type="component" value="Unassembled WGS sequence"/>
</dbReference>
<sequence>MSQKEQKLGVAEVIPKEQKKEAKAPQYRVDALVDTFWNGYLSAVSHTHQSLENYEDAYLLTLKETLKLTESYRRQVEELKEASQTNCHLFKGLFSVLKNDDAKAYTHAEELTNQFQDVTKKLGEMAWGPWKVAAELAETAEKCFEENNKEFIKSLREQRKTFASFTEQVISSAKSNHRTFLRAIEDTVHPIVVTQ</sequence>
<dbReference type="AlphaFoldDB" id="A0AAV4LB52"/>
<dbReference type="EMBL" id="BOQE01000001">
    <property type="protein sequence ID" value="GIM45006.1"/>
    <property type="molecule type" value="Genomic_DNA"/>
</dbReference>
<keyword evidence="2" id="KW-1185">Reference proteome</keyword>
<gene>
    <name evidence="1" type="ORF">DNHGIG_05550</name>
</gene>
<comment type="caution">
    <text evidence="1">The sequence shown here is derived from an EMBL/GenBank/DDBJ whole genome shotgun (WGS) entry which is preliminary data.</text>
</comment>
<dbReference type="InterPro" id="IPR011728">
    <property type="entry name" value="PhaP_Bmeg"/>
</dbReference>
<evidence type="ECO:0000313" key="2">
    <source>
        <dbReference type="Proteomes" id="UP001057291"/>
    </source>
</evidence>
<name>A0AAV4LB52_9BACL</name>
<accession>A0AAV4LB52</accession>
<reference evidence="1" key="1">
    <citation type="journal article" date="2023" name="Int. J. Syst. Evol. Microbiol.">
        <title>Collibacillus ludicampi gen. nov., sp. nov., a new soil bacterium of the family Alicyclobacillaceae.</title>
        <authorList>
            <person name="Jojima T."/>
            <person name="Ioku Y."/>
            <person name="Fukuta Y."/>
            <person name="Shirasaka N."/>
            <person name="Matsumura Y."/>
            <person name="Mori M."/>
        </authorList>
    </citation>
    <scope>NUCLEOTIDE SEQUENCE</scope>
    <source>
        <strain evidence="1">TP075</strain>
    </source>
</reference>
<dbReference type="Pfam" id="PF09602">
    <property type="entry name" value="PhaP_Bmeg"/>
    <property type="match status" value="1"/>
</dbReference>
<proteinExistence type="predicted"/>
<evidence type="ECO:0000313" key="1">
    <source>
        <dbReference type="EMBL" id="GIM45006.1"/>
    </source>
</evidence>
<protein>
    <submittedName>
        <fullName evidence="1">Uncharacterized protein</fullName>
    </submittedName>
</protein>
<organism evidence="1 2">
    <name type="scientific">Collibacillus ludicampi</name>
    <dbReference type="NCBI Taxonomy" id="2771369"/>
    <lineage>
        <taxon>Bacteria</taxon>
        <taxon>Bacillati</taxon>
        <taxon>Bacillota</taxon>
        <taxon>Bacilli</taxon>
        <taxon>Bacillales</taxon>
        <taxon>Alicyclobacillaceae</taxon>
        <taxon>Collibacillus</taxon>
    </lineage>
</organism>